<dbReference type="PANTHER" id="PTHR43156:SF2">
    <property type="entry name" value="STAGE II SPORULATION PROTEIN E"/>
    <property type="match status" value="1"/>
</dbReference>
<dbReference type="InterPro" id="IPR001789">
    <property type="entry name" value="Sig_transdc_resp-reg_receiver"/>
</dbReference>
<accession>A0A127M9G5</accession>
<name>A0A127M9G5_9GAMM</name>
<dbReference type="Gene3D" id="3.60.40.10">
    <property type="entry name" value="PPM-type phosphatase domain"/>
    <property type="match status" value="1"/>
</dbReference>
<dbReference type="SMART" id="SM00331">
    <property type="entry name" value="PP2C_SIG"/>
    <property type="match status" value="1"/>
</dbReference>
<evidence type="ECO:0000259" key="4">
    <source>
        <dbReference type="PROSITE" id="PS50110"/>
    </source>
</evidence>
<keyword evidence="2" id="KW-0597">Phosphoprotein</keyword>
<dbReference type="PANTHER" id="PTHR43156">
    <property type="entry name" value="STAGE II SPORULATION PROTEIN E-RELATED"/>
    <property type="match status" value="1"/>
</dbReference>
<dbReference type="AlphaFoldDB" id="A0A127M9G5"/>
<dbReference type="InterPro" id="IPR036457">
    <property type="entry name" value="PPM-type-like_dom_sf"/>
</dbReference>
<dbReference type="GO" id="GO:0016791">
    <property type="term" value="F:phosphatase activity"/>
    <property type="evidence" value="ECO:0007669"/>
    <property type="project" value="TreeGrafter"/>
</dbReference>
<dbReference type="KEGG" id="zal:AZF00_16740"/>
<protein>
    <recommendedName>
        <fullName evidence="4">Response regulatory domain-containing protein</fullName>
    </recommendedName>
</protein>
<evidence type="ECO:0000313" key="6">
    <source>
        <dbReference type="Proteomes" id="UP000074119"/>
    </source>
</evidence>
<reference evidence="5 6" key="1">
    <citation type="submission" date="2015-12" db="EMBL/GenBank/DDBJ databases">
        <authorList>
            <person name="Shamseldin A."/>
            <person name="Moawad H."/>
            <person name="Abd El-Rahim W.M."/>
            <person name="Sadowsky M.J."/>
        </authorList>
    </citation>
    <scope>NUCLEOTIDE SEQUENCE [LARGE SCALE GENOMIC DNA]</scope>
    <source>
        <strain evidence="5 6">SM2</strain>
    </source>
</reference>
<dbReference type="InterPro" id="IPR001932">
    <property type="entry name" value="PPM-type_phosphatase-like_dom"/>
</dbReference>
<dbReference type="GO" id="GO:0000160">
    <property type="term" value="P:phosphorelay signal transduction system"/>
    <property type="evidence" value="ECO:0007669"/>
    <property type="project" value="InterPro"/>
</dbReference>
<dbReference type="InterPro" id="IPR011006">
    <property type="entry name" value="CheY-like_superfamily"/>
</dbReference>
<dbReference type="InterPro" id="IPR052016">
    <property type="entry name" value="Bact_Sigma-Reg"/>
</dbReference>
<evidence type="ECO:0000313" key="5">
    <source>
        <dbReference type="EMBL" id="AMO69846.1"/>
    </source>
</evidence>
<dbReference type="EMBL" id="CP014544">
    <property type="protein sequence ID" value="AMO69846.1"/>
    <property type="molecule type" value="Genomic_DNA"/>
</dbReference>
<dbReference type="Pfam" id="PF00072">
    <property type="entry name" value="Response_reg"/>
    <property type="match status" value="1"/>
</dbReference>
<dbReference type="Gene3D" id="3.40.50.2300">
    <property type="match status" value="1"/>
</dbReference>
<dbReference type="SMART" id="SM00448">
    <property type="entry name" value="REC"/>
    <property type="match status" value="1"/>
</dbReference>
<feature type="modified residue" description="4-aspartylphosphate" evidence="2">
    <location>
        <position position="61"/>
    </location>
</feature>
<feature type="domain" description="Response regulatory" evidence="4">
    <location>
        <begin position="12"/>
        <end position="126"/>
    </location>
</feature>
<dbReference type="PROSITE" id="PS50110">
    <property type="entry name" value="RESPONSE_REGULATORY"/>
    <property type="match status" value="1"/>
</dbReference>
<evidence type="ECO:0000256" key="3">
    <source>
        <dbReference type="SAM" id="Coils"/>
    </source>
</evidence>
<organism evidence="5 6">
    <name type="scientific">Zhongshania aliphaticivorans</name>
    <dbReference type="NCBI Taxonomy" id="1470434"/>
    <lineage>
        <taxon>Bacteria</taxon>
        <taxon>Pseudomonadati</taxon>
        <taxon>Pseudomonadota</taxon>
        <taxon>Gammaproteobacteria</taxon>
        <taxon>Cellvibrionales</taxon>
        <taxon>Spongiibacteraceae</taxon>
        <taxon>Zhongshania</taxon>
    </lineage>
</organism>
<dbReference type="Proteomes" id="UP000074119">
    <property type="component" value="Chromosome"/>
</dbReference>
<keyword evidence="1" id="KW-0378">Hydrolase</keyword>
<gene>
    <name evidence="5" type="ORF">AZF00_16740</name>
</gene>
<evidence type="ECO:0000256" key="2">
    <source>
        <dbReference type="PROSITE-ProRule" id="PRU00169"/>
    </source>
</evidence>
<dbReference type="STRING" id="1470434.AZF00_16740"/>
<evidence type="ECO:0000256" key="1">
    <source>
        <dbReference type="ARBA" id="ARBA00022801"/>
    </source>
</evidence>
<keyword evidence="3" id="KW-0175">Coiled coil</keyword>
<proteinExistence type="predicted"/>
<dbReference type="Pfam" id="PF07228">
    <property type="entry name" value="SpoIIE"/>
    <property type="match status" value="1"/>
</dbReference>
<feature type="coiled-coil region" evidence="3">
    <location>
        <begin position="116"/>
        <end position="160"/>
    </location>
</feature>
<dbReference type="SUPFAM" id="SSF52172">
    <property type="entry name" value="CheY-like"/>
    <property type="match status" value="1"/>
</dbReference>
<sequence length="397" mass="44455">MANSMPQDPQTTLLIVDDDLAVRESMAAWLEVSGYRVFQAADGISAIEHCRLNPPDLMLCDLQMPNMNGLQVLAIMAKEFPNLPVVMLSGQGEMSDVIQSLKLGAWDYVTKPIIDIEMLERAMQRCLERAKLIQENCAYQRNLEAANVKLQQALEHMSADEQAGRELQFQMLPENGAQFDQLQFFYRLLSSSTLSGDFVDYFRIDGNHIGFYLADVAGHGIPSALVTVILKNTMGRFLNDCWQQGDHLLLDPQQTLSRLNNLFLEGGLHKHVAMFYGVIDLTENKLTYSSAGHFPHAILFEQGSARYEGYKSPPAGLFSQANYPNHECVLHERFALLLISDGIFEIMPQPSLLEKEAALLAMIDSEALNLDDLIQTLGISIESSDLPDDITFLLLKR</sequence>
<dbReference type="RefSeq" id="WP_008252375.1">
    <property type="nucleotide sequence ID" value="NZ_CP014544.1"/>
</dbReference>